<dbReference type="PANTHER" id="PTHR43808:SF25">
    <property type="entry name" value="PEPTIDASE M20 DIMERISATION DOMAIN-CONTAINING PROTEIN"/>
    <property type="match status" value="1"/>
</dbReference>
<dbReference type="GO" id="GO:0046872">
    <property type="term" value="F:metal ion binding"/>
    <property type="evidence" value="ECO:0007669"/>
    <property type="project" value="UniProtKB-KW"/>
</dbReference>
<evidence type="ECO:0000313" key="13">
    <source>
        <dbReference type="Proteomes" id="UP000437970"/>
    </source>
</evidence>
<name>A0A6A7YZK1_9PSED</name>
<dbReference type="EMBL" id="WIWP01000042">
    <property type="protein sequence ID" value="MQT27751.1"/>
    <property type="molecule type" value="Genomic_DNA"/>
</dbReference>
<dbReference type="SUPFAM" id="SSF55031">
    <property type="entry name" value="Bacterial exopeptidase dimerisation domain"/>
    <property type="match status" value="1"/>
</dbReference>
<dbReference type="RefSeq" id="WP_153381433.1">
    <property type="nucleotide sequence ID" value="NZ_CAXAOS010000008.1"/>
</dbReference>
<dbReference type="Proteomes" id="UP000437970">
    <property type="component" value="Unassembled WGS sequence"/>
</dbReference>
<dbReference type="EMBL" id="WIVW01000035">
    <property type="protein sequence ID" value="MQU28591.1"/>
    <property type="molecule type" value="Genomic_DNA"/>
</dbReference>
<evidence type="ECO:0000313" key="12">
    <source>
        <dbReference type="EMBL" id="MQU28591.1"/>
    </source>
</evidence>
<comment type="caution">
    <text evidence="10">The sequence shown here is derived from an EMBL/GenBank/DDBJ whole genome shotgun (WGS) entry which is preliminary data.</text>
</comment>
<evidence type="ECO:0000256" key="2">
    <source>
        <dbReference type="ARBA" id="ARBA00001947"/>
    </source>
</evidence>
<accession>A0A6A7YZK1</accession>
<evidence type="ECO:0000256" key="4">
    <source>
        <dbReference type="ARBA" id="ARBA00022723"/>
    </source>
</evidence>
<dbReference type="PANTHER" id="PTHR43808">
    <property type="entry name" value="ACETYLORNITHINE DEACETYLASE"/>
    <property type="match status" value="1"/>
</dbReference>
<evidence type="ECO:0000256" key="7">
    <source>
        <dbReference type="ARBA" id="ARBA00023285"/>
    </source>
</evidence>
<dbReference type="EMBL" id="WIVT01000029">
    <property type="protein sequence ID" value="MQU18559.1"/>
    <property type="molecule type" value="Genomic_DNA"/>
</dbReference>
<evidence type="ECO:0000256" key="6">
    <source>
        <dbReference type="ARBA" id="ARBA00022833"/>
    </source>
</evidence>
<comment type="cofactor">
    <cofactor evidence="1">
        <name>Co(2+)</name>
        <dbReference type="ChEBI" id="CHEBI:48828"/>
    </cofactor>
</comment>
<dbReference type="InterPro" id="IPR050072">
    <property type="entry name" value="Peptidase_M20A"/>
</dbReference>
<comment type="cofactor">
    <cofactor evidence="2">
        <name>Zn(2+)</name>
        <dbReference type="ChEBI" id="CHEBI:29105"/>
    </cofactor>
</comment>
<reference evidence="13 14" key="1">
    <citation type="submission" date="2019-10" db="EMBL/GenBank/DDBJ databases">
        <title>Evaluation of single-gene subtyping targets for Pseudomonas.</title>
        <authorList>
            <person name="Reichler S.J."/>
            <person name="Orsi R.H."/>
            <person name="Wiedmann M."/>
            <person name="Martin N.H."/>
            <person name="Murphy S.I."/>
        </authorList>
    </citation>
    <scope>NUCLEOTIDE SEQUENCE</scope>
    <source>
        <strain evidence="9 15">FSL R10-0802</strain>
        <strain evidence="11 14">FSL R10-1594</strain>
        <strain evidence="12 13">FSL R10-1984</strain>
        <strain evidence="10">FSL R10-2339</strain>
    </source>
</reference>
<dbReference type="Proteomes" id="UP000443000">
    <property type="component" value="Unassembled WGS sequence"/>
</dbReference>
<sequence>MKTTTINALEHDIIAMVEGQRERAISLLGELVSHASLLGEEHSAQALVQRVFSEELGLEVQALTIDEALIKDHPGYSPSLVSYDGRVNMIGIHQPEVEQGKSIIFNGHIDVVPVGDERLWTRPPFEAWVKGDKLYGRGASDMKAGIVSYIMAFKALKQLGYEPAAKVILQSVIEEECTGNGALACLVAGHTADAAIITEPTAGLMTCQMGVLWLSLHISGKPAHAAMATQGSSAVDVALDLFAGLKTLESEWNEPGNRHPCYSHHPKPINFNLGKIQGGEWTSSVPSMCRLDIRIGFYPEKTVAQIKAEVEARLQALFDAHPAHASTHYEVIYGGFQAQGCEIDMNQPVITSLQQTYADVTGEALPLVTFEGATDARFFNLYGGIPATCYGPVGGSIHGIDEWVSINSMMDVTKVLAVFMARWCGLNRSVSD</sequence>
<keyword evidence="4" id="KW-0479">Metal-binding</keyword>
<keyword evidence="5" id="KW-0378">Hydrolase</keyword>
<dbReference type="SUPFAM" id="SSF53187">
    <property type="entry name" value="Zn-dependent exopeptidases"/>
    <property type="match status" value="1"/>
</dbReference>
<dbReference type="InterPro" id="IPR036264">
    <property type="entry name" value="Bact_exopeptidase_dim_dom"/>
</dbReference>
<proteinExistence type="inferred from homology"/>
<dbReference type="Pfam" id="PF07687">
    <property type="entry name" value="M20_dimer"/>
    <property type="match status" value="1"/>
</dbReference>
<evidence type="ECO:0000259" key="8">
    <source>
        <dbReference type="Pfam" id="PF07687"/>
    </source>
</evidence>
<organism evidence="10">
    <name type="scientific">Pseudomonas helleri</name>
    <dbReference type="NCBI Taxonomy" id="1608996"/>
    <lineage>
        <taxon>Bacteria</taxon>
        <taxon>Pseudomonadati</taxon>
        <taxon>Pseudomonadota</taxon>
        <taxon>Gammaproteobacteria</taxon>
        <taxon>Pseudomonadales</taxon>
        <taxon>Pseudomonadaceae</taxon>
        <taxon>Pseudomonas</taxon>
    </lineage>
</organism>
<dbReference type="Gene3D" id="3.30.70.360">
    <property type="match status" value="1"/>
</dbReference>
<feature type="domain" description="Peptidase M20 dimerisation" evidence="8">
    <location>
        <begin position="209"/>
        <end position="318"/>
    </location>
</feature>
<protein>
    <submittedName>
        <fullName evidence="10">ArgE/DapE family deacylase</fullName>
    </submittedName>
</protein>
<comment type="similarity">
    <text evidence="3">Belongs to the peptidase M20A family.</text>
</comment>
<dbReference type="Proteomes" id="UP000713985">
    <property type="component" value="Unassembled WGS sequence"/>
</dbReference>
<evidence type="ECO:0000313" key="15">
    <source>
        <dbReference type="Proteomes" id="UP000713985"/>
    </source>
</evidence>
<evidence type="ECO:0000313" key="9">
    <source>
        <dbReference type="EMBL" id="MQT27751.1"/>
    </source>
</evidence>
<evidence type="ECO:0000256" key="5">
    <source>
        <dbReference type="ARBA" id="ARBA00022801"/>
    </source>
</evidence>
<dbReference type="InterPro" id="IPR002933">
    <property type="entry name" value="Peptidase_M20"/>
</dbReference>
<dbReference type="AlphaFoldDB" id="A0A6A7YZK1"/>
<evidence type="ECO:0000256" key="3">
    <source>
        <dbReference type="ARBA" id="ARBA00006247"/>
    </source>
</evidence>
<dbReference type="OrthoDB" id="3665926at2"/>
<gene>
    <name evidence="11" type="ORF">GHN41_19205</name>
    <name evidence="10" type="ORF">GHN86_13150</name>
    <name evidence="9" type="ORF">GHN94_18225</name>
    <name evidence="12" type="ORF">GHO29_19110</name>
</gene>
<dbReference type="GO" id="GO:0016787">
    <property type="term" value="F:hydrolase activity"/>
    <property type="evidence" value="ECO:0007669"/>
    <property type="project" value="UniProtKB-KW"/>
</dbReference>
<dbReference type="InterPro" id="IPR010182">
    <property type="entry name" value="ArgE/DapE"/>
</dbReference>
<dbReference type="NCBIfam" id="NF005306">
    <property type="entry name" value="PRK06837.1"/>
    <property type="match status" value="1"/>
</dbReference>
<evidence type="ECO:0000256" key="1">
    <source>
        <dbReference type="ARBA" id="ARBA00001941"/>
    </source>
</evidence>
<evidence type="ECO:0000313" key="14">
    <source>
        <dbReference type="Proteomes" id="UP000443000"/>
    </source>
</evidence>
<keyword evidence="6" id="KW-0862">Zinc</keyword>
<dbReference type="Pfam" id="PF01546">
    <property type="entry name" value="Peptidase_M20"/>
    <property type="match status" value="1"/>
</dbReference>
<keyword evidence="15" id="KW-1185">Reference proteome</keyword>
<evidence type="ECO:0000313" key="10">
    <source>
        <dbReference type="EMBL" id="MQT81005.1"/>
    </source>
</evidence>
<dbReference type="Gene3D" id="3.40.630.10">
    <property type="entry name" value="Zn peptidases"/>
    <property type="match status" value="1"/>
</dbReference>
<keyword evidence="7" id="KW-0170">Cobalt</keyword>
<evidence type="ECO:0000313" key="11">
    <source>
        <dbReference type="EMBL" id="MQU18559.1"/>
    </source>
</evidence>
<dbReference type="EMBL" id="WIWC01000019">
    <property type="protein sequence ID" value="MQT81005.1"/>
    <property type="molecule type" value="Genomic_DNA"/>
</dbReference>
<dbReference type="NCBIfam" id="TIGR01910">
    <property type="entry name" value="DapE-ArgE"/>
    <property type="match status" value="1"/>
</dbReference>
<dbReference type="InterPro" id="IPR011650">
    <property type="entry name" value="Peptidase_M20_dimer"/>
</dbReference>